<keyword evidence="6 8" id="KW-0479">Metal-binding</keyword>
<proteinExistence type="inferred from homology"/>
<dbReference type="PIRSF" id="PIRSF000388">
    <property type="entry name" value="Pantoate_hydroxy_MeTrfase"/>
    <property type="match status" value="1"/>
</dbReference>
<comment type="catalytic activity">
    <reaction evidence="8">
        <text>(6R)-5,10-methylene-5,6,7,8-tetrahydrofolate + 3-methyl-2-oxobutanoate + H2O = 2-dehydropantoate + (6S)-5,6,7,8-tetrahydrofolate</text>
        <dbReference type="Rhea" id="RHEA:11824"/>
        <dbReference type="ChEBI" id="CHEBI:11561"/>
        <dbReference type="ChEBI" id="CHEBI:11851"/>
        <dbReference type="ChEBI" id="CHEBI:15377"/>
        <dbReference type="ChEBI" id="CHEBI:15636"/>
        <dbReference type="ChEBI" id="CHEBI:57453"/>
        <dbReference type="EC" id="2.1.2.11"/>
    </reaction>
</comment>
<dbReference type="FunCoup" id="A0A395JGU0">
    <property type="interactions" value="482"/>
</dbReference>
<evidence type="ECO:0000256" key="3">
    <source>
        <dbReference type="ARBA" id="ARBA00011424"/>
    </source>
</evidence>
<dbReference type="Proteomes" id="UP000253083">
    <property type="component" value="Unassembled WGS sequence"/>
</dbReference>
<feature type="binding site" evidence="8 11">
    <location>
        <position position="83"/>
    </location>
    <ligand>
        <name>Mg(2+)</name>
        <dbReference type="ChEBI" id="CHEBI:18420"/>
    </ligand>
</feature>
<dbReference type="FunFam" id="3.20.20.60:FF:000003">
    <property type="entry name" value="3-methyl-2-oxobutanoate hydroxymethyltransferase"/>
    <property type="match status" value="1"/>
</dbReference>
<feature type="binding site" evidence="8 11">
    <location>
        <position position="44"/>
    </location>
    <ligand>
        <name>Mg(2+)</name>
        <dbReference type="ChEBI" id="CHEBI:18420"/>
    </ligand>
</feature>
<reference evidence="12 13" key="1">
    <citation type="submission" date="2018-06" db="EMBL/GenBank/DDBJ databases">
        <title>Genomic Encyclopedia of Type Strains, Phase IV (KMG-IV): sequencing the most valuable type-strain genomes for metagenomic binning, comparative biology and taxonomic classification.</title>
        <authorList>
            <person name="Goeker M."/>
        </authorList>
    </citation>
    <scope>NUCLEOTIDE SEQUENCE [LARGE SCALE GENOMIC DNA]</scope>
    <source>
        <strain evidence="12 13">DSM 24032</strain>
    </source>
</reference>
<dbReference type="Gene3D" id="3.20.20.60">
    <property type="entry name" value="Phosphoenolpyruvate-binding domains"/>
    <property type="match status" value="1"/>
</dbReference>
<dbReference type="GO" id="GO:0005737">
    <property type="term" value="C:cytoplasm"/>
    <property type="evidence" value="ECO:0007669"/>
    <property type="project" value="UniProtKB-SubCell"/>
</dbReference>
<dbReference type="HAMAP" id="MF_00156">
    <property type="entry name" value="PanB"/>
    <property type="match status" value="1"/>
</dbReference>
<evidence type="ECO:0000256" key="6">
    <source>
        <dbReference type="ARBA" id="ARBA00022723"/>
    </source>
</evidence>
<dbReference type="EMBL" id="QNRT01000004">
    <property type="protein sequence ID" value="RBP49200.1"/>
    <property type="molecule type" value="Genomic_DNA"/>
</dbReference>
<organism evidence="12 13">
    <name type="scientific">Arenicella xantha</name>
    <dbReference type="NCBI Taxonomy" id="644221"/>
    <lineage>
        <taxon>Bacteria</taxon>
        <taxon>Pseudomonadati</taxon>
        <taxon>Pseudomonadota</taxon>
        <taxon>Gammaproteobacteria</taxon>
        <taxon>Arenicellales</taxon>
        <taxon>Arenicellaceae</taxon>
        <taxon>Arenicella</taxon>
    </lineage>
</organism>
<dbReference type="EC" id="2.1.2.11" evidence="8"/>
<evidence type="ECO:0000256" key="2">
    <source>
        <dbReference type="ARBA" id="ARBA00008676"/>
    </source>
</evidence>
<keyword evidence="5 8" id="KW-0808">Transferase</keyword>
<comment type="subcellular location">
    <subcellularLocation>
        <location evidence="8">Cytoplasm</location>
    </subcellularLocation>
</comment>
<evidence type="ECO:0000313" key="13">
    <source>
        <dbReference type="Proteomes" id="UP000253083"/>
    </source>
</evidence>
<feature type="active site" description="Proton acceptor" evidence="8 9">
    <location>
        <position position="180"/>
    </location>
</feature>
<feature type="binding site" evidence="8 10">
    <location>
        <position position="83"/>
    </location>
    <ligand>
        <name>3-methyl-2-oxobutanoate</name>
        <dbReference type="ChEBI" id="CHEBI:11851"/>
    </ligand>
</feature>
<protein>
    <recommendedName>
        <fullName evidence="8">3-methyl-2-oxobutanoate hydroxymethyltransferase</fullName>
        <ecNumber evidence="8">2.1.2.11</ecNumber>
    </recommendedName>
    <alternativeName>
        <fullName evidence="8">Ketopantoate hydroxymethyltransferase</fullName>
        <shortName evidence="8">KPHMT</shortName>
    </alternativeName>
</protein>
<evidence type="ECO:0000256" key="5">
    <source>
        <dbReference type="ARBA" id="ARBA00022679"/>
    </source>
</evidence>
<evidence type="ECO:0000256" key="8">
    <source>
        <dbReference type="HAMAP-Rule" id="MF_00156"/>
    </source>
</evidence>
<dbReference type="SUPFAM" id="SSF51621">
    <property type="entry name" value="Phosphoenolpyruvate/pyruvate domain"/>
    <property type="match status" value="1"/>
</dbReference>
<sequence length="263" mass="28055">MAVTVTTMQKMKQAGDKITWLTAYDYSFASLIDNAGIDAILVGDSLGMVMQGHATPVPVTLEDAAYHTACVARGASNCMIVGDLPFGSYQVSKEQAYQSAVTLMQAGAHTIKLEGGELQVETIRFLVERGIAVCAHIGLTPQSVHQLGGFKVQGRGDAAQQLIDDAVKVEQAGAFAVVLEAVPAALAKQISERLSIPTIGIGAGVDCDGQVLVLQDMIGIYPKKSPKFCKNFMYGSASIEAAIERYIKEVKDRDFPALEHSFS</sequence>
<dbReference type="PANTHER" id="PTHR20881">
    <property type="entry name" value="3-METHYL-2-OXOBUTANOATE HYDROXYMETHYLTRANSFERASE"/>
    <property type="match status" value="1"/>
</dbReference>
<dbReference type="GO" id="GO:0003864">
    <property type="term" value="F:3-methyl-2-oxobutanoate hydroxymethyltransferase activity"/>
    <property type="evidence" value="ECO:0007669"/>
    <property type="project" value="UniProtKB-UniRule"/>
</dbReference>
<dbReference type="InterPro" id="IPR040442">
    <property type="entry name" value="Pyrv_kinase-like_dom_sf"/>
</dbReference>
<evidence type="ECO:0000313" key="12">
    <source>
        <dbReference type="EMBL" id="RBP49200.1"/>
    </source>
</evidence>
<keyword evidence="8" id="KW-0963">Cytoplasm</keyword>
<evidence type="ECO:0000256" key="7">
    <source>
        <dbReference type="ARBA" id="ARBA00056497"/>
    </source>
</evidence>
<comment type="similarity">
    <text evidence="2 8">Belongs to the PanB family.</text>
</comment>
<comment type="function">
    <text evidence="7 8">Catalyzes the reversible reaction in which hydroxymethyl group from 5,10-methylenetetrahydrofolate is transferred onto alpha-ketoisovalerate to form ketopantoate.</text>
</comment>
<keyword evidence="8 11" id="KW-0460">Magnesium</keyword>
<comment type="pathway">
    <text evidence="1 8">Cofactor biosynthesis; (R)-pantothenate biosynthesis; (R)-pantoate from 3-methyl-2-oxobutanoate: step 1/2.</text>
</comment>
<dbReference type="GO" id="GO:0008168">
    <property type="term" value="F:methyltransferase activity"/>
    <property type="evidence" value="ECO:0007669"/>
    <property type="project" value="UniProtKB-KW"/>
</dbReference>
<comment type="cofactor">
    <cofactor evidence="8 11">
        <name>Mg(2+)</name>
        <dbReference type="ChEBI" id="CHEBI:18420"/>
    </cofactor>
    <text evidence="8 11">Binds 1 Mg(2+) ion per subunit.</text>
</comment>
<name>A0A395JGU0_9GAMM</name>
<dbReference type="GO" id="GO:0032259">
    <property type="term" value="P:methylation"/>
    <property type="evidence" value="ECO:0007669"/>
    <property type="project" value="UniProtKB-KW"/>
</dbReference>
<accession>A0A395JGU0</accession>
<dbReference type="OrthoDB" id="9781789at2"/>
<dbReference type="NCBIfam" id="NF001452">
    <property type="entry name" value="PRK00311.1"/>
    <property type="match status" value="1"/>
</dbReference>
<dbReference type="GO" id="GO:0000287">
    <property type="term" value="F:magnesium ion binding"/>
    <property type="evidence" value="ECO:0007669"/>
    <property type="project" value="TreeGrafter"/>
</dbReference>
<dbReference type="CDD" id="cd06557">
    <property type="entry name" value="KPHMT-like"/>
    <property type="match status" value="1"/>
</dbReference>
<dbReference type="InterPro" id="IPR003700">
    <property type="entry name" value="Pantoate_hydroxy_MeTrfase"/>
</dbReference>
<dbReference type="UniPathway" id="UPA00028">
    <property type="reaction ID" value="UER00003"/>
</dbReference>
<feature type="binding site" evidence="8 10">
    <location>
        <begin position="44"/>
        <end position="45"/>
    </location>
    <ligand>
        <name>3-methyl-2-oxobutanoate</name>
        <dbReference type="ChEBI" id="CHEBI:11851"/>
    </ligand>
</feature>
<dbReference type="InterPro" id="IPR015813">
    <property type="entry name" value="Pyrv/PenolPyrv_kinase-like_dom"/>
</dbReference>
<comment type="subunit">
    <text evidence="3 8">Homodecamer; pentamer of dimers.</text>
</comment>
<evidence type="ECO:0000256" key="10">
    <source>
        <dbReference type="PIRSR" id="PIRSR000388-2"/>
    </source>
</evidence>
<evidence type="ECO:0000256" key="4">
    <source>
        <dbReference type="ARBA" id="ARBA00022655"/>
    </source>
</evidence>
<keyword evidence="4 8" id="KW-0566">Pantothenate biosynthesis</keyword>
<gene>
    <name evidence="8" type="primary">panB</name>
    <name evidence="12" type="ORF">DFR28_104128</name>
</gene>
<evidence type="ECO:0000256" key="9">
    <source>
        <dbReference type="PIRSR" id="PIRSR000388-1"/>
    </source>
</evidence>
<evidence type="ECO:0000256" key="1">
    <source>
        <dbReference type="ARBA" id="ARBA00005033"/>
    </source>
</evidence>
<dbReference type="Pfam" id="PF02548">
    <property type="entry name" value="Pantoate_transf"/>
    <property type="match status" value="1"/>
</dbReference>
<feature type="binding site" evidence="8 10">
    <location>
        <position position="112"/>
    </location>
    <ligand>
        <name>3-methyl-2-oxobutanoate</name>
        <dbReference type="ChEBI" id="CHEBI:11851"/>
    </ligand>
</feature>
<comment type="caution">
    <text evidence="12">The sequence shown here is derived from an EMBL/GenBank/DDBJ whole genome shotgun (WGS) entry which is preliminary data.</text>
</comment>
<dbReference type="InParanoid" id="A0A395JGU0"/>
<feature type="binding site" evidence="8 11">
    <location>
        <position position="114"/>
    </location>
    <ligand>
        <name>Mg(2+)</name>
        <dbReference type="ChEBI" id="CHEBI:18420"/>
    </ligand>
</feature>
<dbReference type="AlphaFoldDB" id="A0A395JGU0"/>
<dbReference type="GO" id="GO:0015940">
    <property type="term" value="P:pantothenate biosynthetic process"/>
    <property type="evidence" value="ECO:0007669"/>
    <property type="project" value="UniProtKB-UniRule"/>
</dbReference>
<evidence type="ECO:0000256" key="11">
    <source>
        <dbReference type="PIRSR" id="PIRSR000388-3"/>
    </source>
</evidence>
<dbReference type="RefSeq" id="WP_113955065.1">
    <property type="nucleotide sequence ID" value="NZ_QNRT01000004.1"/>
</dbReference>
<dbReference type="NCBIfam" id="TIGR00222">
    <property type="entry name" value="panB"/>
    <property type="match status" value="1"/>
</dbReference>
<dbReference type="PANTHER" id="PTHR20881:SF0">
    <property type="entry name" value="3-METHYL-2-OXOBUTANOATE HYDROXYMETHYLTRANSFERASE"/>
    <property type="match status" value="1"/>
</dbReference>
<keyword evidence="12" id="KW-0489">Methyltransferase</keyword>
<keyword evidence="13" id="KW-1185">Reference proteome</keyword>